<dbReference type="EMBL" id="VDCV01000011">
    <property type="protein sequence ID" value="KAB5534646.1"/>
    <property type="molecule type" value="Genomic_DNA"/>
</dbReference>
<dbReference type="Gene3D" id="2.40.70.10">
    <property type="entry name" value="Acid Proteases"/>
    <property type="match status" value="1"/>
</dbReference>
<dbReference type="InterPro" id="IPR032799">
    <property type="entry name" value="TAXi_C"/>
</dbReference>
<organism evidence="2 3">
    <name type="scientific">Salix brachista</name>
    <dbReference type="NCBI Taxonomy" id="2182728"/>
    <lineage>
        <taxon>Eukaryota</taxon>
        <taxon>Viridiplantae</taxon>
        <taxon>Streptophyta</taxon>
        <taxon>Embryophyta</taxon>
        <taxon>Tracheophyta</taxon>
        <taxon>Spermatophyta</taxon>
        <taxon>Magnoliopsida</taxon>
        <taxon>eudicotyledons</taxon>
        <taxon>Gunneridae</taxon>
        <taxon>Pentapetalae</taxon>
        <taxon>rosids</taxon>
        <taxon>fabids</taxon>
        <taxon>Malpighiales</taxon>
        <taxon>Salicaceae</taxon>
        <taxon>Saliceae</taxon>
        <taxon>Salix</taxon>
    </lineage>
</organism>
<proteinExistence type="predicted"/>
<dbReference type="AlphaFoldDB" id="A0A5N5KXE5"/>
<dbReference type="SUPFAM" id="SSF50630">
    <property type="entry name" value="Acid proteases"/>
    <property type="match status" value="1"/>
</dbReference>
<dbReference type="InterPro" id="IPR021109">
    <property type="entry name" value="Peptidase_aspartic_dom_sf"/>
</dbReference>
<dbReference type="Proteomes" id="UP000326939">
    <property type="component" value="Chromosome 11"/>
</dbReference>
<feature type="domain" description="Xylanase inhibitor C-terminal" evidence="1">
    <location>
        <begin position="28"/>
        <end position="91"/>
    </location>
</feature>
<evidence type="ECO:0000313" key="3">
    <source>
        <dbReference type="Proteomes" id="UP000326939"/>
    </source>
</evidence>
<name>A0A5N5KXE5_9ROSI</name>
<reference evidence="3" key="1">
    <citation type="journal article" date="2019" name="Gigascience">
        <title>De novo genome assembly of the endangered Acer yangbiense, a plant species with extremely small populations endemic to Yunnan Province, China.</title>
        <authorList>
            <person name="Yang J."/>
            <person name="Wariss H.M."/>
            <person name="Tao L."/>
            <person name="Zhang R."/>
            <person name="Yun Q."/>
            <person name="Hollingsworth P."/>
            <person name="Dao Z."/>
            <person name="Luo G."/>
            <person name="Guo H."/>
            <person name="Ma Y."/>
            <person name="Sun W."/>
        </authorList>
    </citation>
    <scope>NUCLEOTIDE SEQUENCE [LARGE SCALE GENOMIC DNA]</scope>
    <source>
        <strain evidence="3">cv. br00</strain>
    </source>
</reference>
<protein>
    <recommendedName>
        <fullName evidence="1">Xylanase inhibitor C-terminal domain-containing protein</fullName>
    </recommendedName>
</protein>
<sequence>MSAFLPEDLIQEILFKLPIKSLVRPSPAYYVNFLGKSVNGVKLNISKTDLAIEKDGGGGCVIDCGALATLLVKPSFDTVHTALADQKTEETHHSQVE</sequence>
<comment type="caution">
    <text evidence="2">The sequence shown here is derived from an EMBL/GenBank/DDBJ whole genome shotgun (WGS) entry which is preliminary data.</text>
</comment>
<accession>A0A5N5KXE5</accession>
<keyword evidence="3" id="KW-1185">Reference proteome</keyword>
<evidence type="ECO:0000259" key="1">
    <source>
        <dbReference type="Pfam" id="PF14541"/>
    </source>
</evidence>
<dbReference type="Pfam" id="PF14541">
    <property type="entry name" value="TAXi_C"/>
    <property type="match status" value="1"/>
</dbReference>
<gene>
    <name evidence="2" type="ORF">DKX38_017732</name>
</gene>
<evidence type="ECO:0000313" key="2">
    <source>
        <dbReference type="EMBL" id="KAB5534646.1"/>
    </source>
</evidence>